<evidence type="ECO:0000256" key="3">
    <source>
        <dbReference type="PROSITE-ProRule" id="PRU00339"/>
    </source>
</evidence>
<dbReference type="AlphaFoldDB" id="A0A250X130"/>
<evidence type="ECO:0000313" key="5">
    <source>
        <dbReference type="EMBL" id="GAX76756.1"/>
    </source>
</evidence>
<dbReference type="InterPro" id="IPR011990">
    <property type="entry name" value="TPR-like_helical_dom_sf"/>
</dbReference>
<dbReference type="InterPro" id="IPR019734">
    <property type="entry name" value="TPR_rpt"/>
</dbReference>
<organism evidence="5 6">
    <name type="scientific">Chlamydomonas eustigma</name>
    <dbReference type="NCBI Taxonomy" id="1157962"/>
    <lineage>
        <taxon>Eukaryota</taxon>
        <taxon>Viridiplantae</taxon>
        <taxon>Chlorophyta</taxon>
        <taxon>core chlorophytes</taxon>
        <taxon>Chlorophyceae</taxon>
        <taxon>CS clade</taxon>
        <taxon>Chlamydomonadales</taxon>
        <taxon>Chlamydomonadaceae</taxon>
        <taxon>Chlamydomonas</taxon>
    </lineage>
</organism>
<gene>
    <name evidence="5" type="ORF">CEUSTIGMA_g4203.t1</name>
</gene>
<dbReference type="SMART" id="SM00028">
    <property type="entry name" value="TPR"/>
    <property type="match status" value="14"/>
</dbReference>
<feature type="repeat" description="TPR" evidence="3">
    <location>
        <begin position="816"/>
        <end position="849"/>
    </location>
</feature>
<accession>A0A250X130</accession>
<feature type="compositionally biased region" description="Acidic residues" evidence="4">
    <location>
        <begin position="310"/>
        <end position="338"/>
    </location>
</feature>
<comment type="caution">
    <text evidence="5">The sequence shown here is derived from an EMBL/GenBank/DDBJ whole genome shotgun (WGS) entry which is preliminary data.</text>
</comment>
<feature type="repeat" description="TPR" evidence="3">
    <location>
        <begin position="686"/>
        <end position="719"/>
    </location>
</feature>
<dbReference type="InterPro" id="IPR050498">
    <property type="entry name" value="Ycf3"/>
</dbReference>
<dbReference type="SUPFAM" id="SSF48452">
    <property type="entry name" value="TPR-like"/>
    <property type="match status" value="4"/>
</dbReference>
<name>A0A250X130_9CHLO</name>
<evidence type="ECO:0000313" key="6">
    <source>
        <dbReference type="Proteomes" id="UP000232323"/>
    </source>
</evidence>
<evidence type="ECO:0008006" key="7">
    <source>
        <dbReference type="Google" id="ProtNLM"/>
    </source>
</evidence>
<dbReference type="OrthoDB" id="532682at2759"/>
<dbReference type="InterPro" id="IPR013105">
    <property type="entry name" value="TPR_2"/>
</dbReference>
<dbReference type="Pfam" id="PF07719">
    <property type="entry name" value="TPR_2"/>
    <property type="match status" value="1"/>
</dbReference>
<dbReference type="Proteomes" id="UP000232323">
    <property type="component" value="Unassembled WGS sequence"/>
</dbReference>
<feature type="repeat" description="TPR" evidence="3">
    <location>
        <begin position="782"/>
        <end position="815"/>
    </location>
</feature>
<dbReference type="PROSITE" id="PS50005">
    <property type="entry name" value="TPR"/>
    <property type="match status" value="4"/>
</dbReference>
<evidence type="ECO:0000256" key="4">
    <source>
        <dbReference type="SAM" id="MobiDB-lite"/>
    </source>
</evidence>
<keyword evidence="1" id="KW-0677">Repeat</keyword>
<feature type="repeat" description="TPR" evidence="3">
    <location>
        <begin position="476"/>
        <end position="509"/>
    </location>
</feature>
<keyword evidence="2 3" id="KW-0802">TPR repeat</keyword>
<dbReference type="PANTHER" id="PTHR44858:SF1">
    <property type="entry name" value="UDP-N-ACETYLGLUCOSAMINE--PEPTIDE N-ACETYLGLUCOSAMINYLTRANSFERASE SPINDLY-RELATED"/>
    <property type="match status" value="1"/>
</dbReference>
<dbReference type="EMBL" id="BEGY01000019">
    <property type="protein sequence ID" value="GAX76756.1"/>
    <property type="molecule type" value="Genomic_DNA"/>
</dbReference>
<reference evidence="5 6" key="1">
    <citation type="submission" date="2017-08" db="EMBL/GenBank/DDBJ databases">
        <title>Acidophilic green algal genome provides insights into adaptation to an acidic environment.</title>
        <authorList>
            <person name="Hirooka S."/>
            <person name="Hirose Y."/>
            <person name="Kanesaki Y."/>
            <person name="Higuchi S."/>
            <person name="Fujiwara T."/>
            <person name="Onuma R."/>
            <person name="Era A."/>
            <person name="Ohbayashi R."/>
            <person name="Uzuka A."/>
            <person name="Nozaki H."/>
            <person name="Yoshikawa H."/>
            <person name="Miyagishima S.Y."/>
        </authorList>
    </citation>
    <scope>NUCLEOTIDE SEQUENCE [LARGE SCALE GENOMIC DNA]</scope>
    <source>
        <strain evidence="5 6">NIES-2499</strain>
    </source>
</reference>
<dbReference type="Pfam" id="PF13181">
    <property type="entry name" value="TPR_8"/>
    <property type="match status" value="1"/>
</dbReference>
<dbReference type="Pfam" id="PF13432">
    <property type="entry name" value="TPR_16"/>
    <property type="match status" value="2"/>
</dbReference>
<keyword evidence="6" id="KW-1185">Reference proteome</keyword>
<dbReference type="Gene3D" id="1.25.40.10">
    <property type="entry name" value="Tetratricopeptide repeat domain"/>
    <property type="match status" value="6"/>
</dbReference>
<evidence type="ECO:0000256" key="1">
    <source>
        <dbReference type="ARBA" id="ARBA00022737"/>
    </source>
</evidence>
<feature type="region of interest" description="Disordered" evidence="4">
    <location>
        <begin position="293"/>
        <end position="369"/>
    </location>
</feature>
<proteinExistence type="predicted"/>
<evidence type="ECO:0000256" key="2">
    <source>
        <dbReference type="ARBA" id="ARBA00022803"/>
    </source>
</evidence>
<dbReference type="PANTHER" id="PTHR44858">
    <property type="entry name" value="TETRATRICOPEPTIDE REPEAT PROTEIN 6"/>
    <property type="match status" value="1"/>
</dbReference>
<dbReference type="STRING" id="1157962.A0A250X130"/>
<sequence>MSGFNFNLDYHVRPNVFTWSPEAYKERQEVHGRRQEAQSSFVKAKALIEEGKYVAAEAALETAVVSWPDNPKYLIAMANCISNYLKDPERSLPWFDHAIEMQDKIEYRVQRAQALSTLGLIEDALQDIMSVLAVNSKNGSYLRTRGLLYMRLGLYADAVLDFSAAIGPLKEAGQPILECVFNRAYSQRMLHNSDEALKDFEWALHLAPSNITVKILLGCMYLSKKRYKDAYNMFTAQLVDTPKSCAALNNVAIMLYLLATAGFEEDKQAEHAAAAQHQKDDLLKLSERQSKTFGSRAASKRSLTRSAAAETDETLIAEMGDELDLSDDDDDEGDDEGGADCNHAVQAGGKGKQQQASTSQQQKNEVKRNNENVKQWAVSILQGGALSLSRSDPETGPRVVMLEKSLSMLNEANKSYERLQESGGAPVSSRAYGGTNVHALEVGEAGETSDGLLLMLVPEARVPGNPAVHDRDLQDGELQYNRGLVYLALGQLKPAEEDFKAALNANPSHAHFPHYRAVVHARQNELQEAMDWNIQALSRNPLYFPALYHIGLVLYLLGRNAEAAGRLETAQALQGRQWTVLEARGRVLQELDRQEDAIKALQQALQYLDPEEPPLVAARLHYAIAQGAVATHQPELLRSSLRQARLNGQDAASVYNLRGLLAHKEKKSAKAIVYLTRAIRLANREARFLFDRSQVYMQMKSYPAAVRDMTYALELLPNSASLHYHRAMAFYSLHDEEEALKGFEKARDLMHGSGLKVLRMDSLLWEGSKIIEGVPVPPDLTVSLWYHLGCVHARLGSFKDAVAAFEEAAQLLPSHPVILHELAKSHQATGNILKAVQGFNRVLSLQPKNAHALFRRGVAMKQLGKYEDAAMDVKMAQSWEPGNAALRRPLSSLDTLELCKPGMEAIVLF</sequence>
<protein>
    <recommendedName>
        <fullName evidence="7">UDP-N-acetylglucosamine--peptide N-acetylglucosaminyltransferase SPINDLY</fullName>
    </recommendedName>
</protein>
<feature type="compositionally biased region" description="Low complexity" evidence="4">
    <location>
        <begin position="352"/>
        <end position="363"/>
    </location>
</feature>